<organism evidence="5 6">
    <name type="scientific">Parachitinimonas caeni</name>
    <dbReference type="NCBI Taxonomy" id="3031301"/>
    <lineage>
        <taxon>Bacteria</taxon>
        <taxon>Pseudomonadati</taxon>
        <taxon>Pseudomonadota</taxon>
        <taxon>Betaproteobacteria</taxon>
        <taxon>Neisseriales</taxon>
        <taxon>Chitinibacteraceae</taxon>
        <taxon>Parachitinimonas</taxon>
    </lineage>
</organism>
<dbReference type="Pfam" id="PF12833">
    <property type="entry name" value="HTH_18"/>
    <property type="match status" value="1"/>
</dbReference>
<dbReference type="Gene3D" id="2.60.120.10">
    <property type="entry name" value="Jelly Rolls"/>
    <property type="match status" value="1"/>
</dbReference>
<dbReference type="InterPro" id="IPR018060">
    <property type="entry name" value="HTH_AraC"/>
</dbReference>
<evidence type="ECO:0000256" key="3">
    <source>
        <dbReference type="ARBA" id="ARBA00023163"/>
    </source>
</evidence>
<evidence type="ECO:0000256" key="2">
    <source>
        <dbReference type="ARBA" id="ARBA00023125"/>
    </source>
</evidence>
<dbReference type="Proteomes" id="UP001172778">
    <property type="component" value="Unassembled WGS sequence"/>
</dbReference>
<dbReference type="SUPFAM" id="SSF46689">
    <property type="entry name" value="Homeodomain-like"/>
    <property type="match status" value="2"/>
</dbReference>
<dbReference type="EMBL" id="JARRAF010000005">
    <property type="protein sequence ID" value="MDK2123548.1"/>
    <property type="molecule type" value="Genomic_DNA"/>
</dbReference>
<gene>
    <name evidence="5" type="ORF">PZA18_05735</name>
</gene>
<dbReference type="CDD" id="cd06124">
    <property type="entry name" value="cupin_NimR-like_N"/>
    <property type="match status" value="1"/>
</dbReference>
<evidence type="ECO:0000256" key="1">
    <source>
        <dbReference type="ARBA" id="ARBA00023015"/>
    </source>
</evidence>
<evidence type="ECO:0000313" key="6">
    <source>
        <dbReference type="Proteomes" id="UP001172778"/>
    </source>
</evidence>
<dbReference type="SUPFAM" id="SSF51182">
    <property type="entry name" value="RmlC-like cupins"/>
    <property type="match status" value="1"/>
</dbReference>
<reference evidence="5" key="1">
    <citation type="submission" date="2023-03" db="EMBL/GenBank/DDBJ databases">
        <title>Chitinimonas shenzhenensis gen. nov., sp. nov., a novel member of family Burkholderiaceae isolated from activated sludge collected in Shen Zhen, China.</title>
        <authorList>
            <person name="Wang X."/>
        </authorList>
    </citation>
    <scope>NUCLEOTIDE SEQUENCE</scope>
    <source>
        <strain evidence="5">DQS-5</strain>
    </source>
</reference>
<keyword evidence="2" id="KW-0238">DNA-binding</keyword>
<dbReference type="InterPro" id="IPR011051">
    <property type="entry name" value="RmlC_Cupin_sf"/>
</dbReference>
<name>A0ABT7DWT0_9NEIS</name>
<dbReference type="InterPro" id="IPR014710">
    <property type="entry name" value="RmlC-like_jellyroll"/>
</dbReference>
<keyword evidence="3" id="KW-0804">Transcription</keyword>
<dbReference type="InterPro" id="IPR009057">
    <property type="entry name" value="Homeodomain-like_sf"/>
</dbReference>
<dbReference type="SMART" id="SM00342">
    <property type="entry name" value="HTH_ARAC"/>
    <property type="match status" value="1"/>
</dbReference>
<protein>
    <submittedName>
        <fullName evidence="5">Helix-turn-helix transcriptional regulator</fullName>
    </submittedName>
</protein>
<dbReference type="PANTHER" id="PTHR11019:SF199">
    <property type="entry name" value="HTH-TYPE TRANSCRIPTIONAL REGULATOR NIMR"/>
    <property type="match status" value="1"/>
</dbReference>
<proteinExistence type="predicted"/>
<keyword evidence="6" id="KW-1185">Reference proteome</keyword>
<dbReference type="PROSITE" id="PS01124">
    <property type="entry name" value="HTH_ARAC_FAMILY_2"/>
    <property type="match status" value="1"/>
</dbReference>
<dbReference type="Gene3D" id="1.10.10.60">
    <property type="entry name" value="Homeodomain-like"/>
    <property type="match status" value="1"/>
</dbReference>
<sequence length="239" mass="26610">MSLLEFRHLTHDAPQEAALHTHAEGQLFTVEAGMVSVETETGRWVMPPGCLGWLPPALPHGAAVHGNMRGLSLYFTQDWSRNQMPGCVKIVRLTPLLSALLDSVTTLPASRLQPYLTVFADAFCHEPAQTLFLPMPTDSRLIMLATLLLAQPDDSTDLDGWATRVGMSRRTLTRRFQQETGWSIGQWRQQLCLQRALEQLAAGESVTRVALNQGYQSVSAFISMFRRYLGTTPSVWTSI</sequence>
<feature type="domain" description="HTH araC/xylS-type" evidence="4">
    <location>
        <begin position="139"/>
        <end position="239"/>
    </location>
</feature>
<accession>A0ABT7DWT0</accession>
<dbReference type="Pfam" id="PF02311">
    <property type="entry name" value="AraC_binding"/>
    <property type="match status" value="1"/>
</dbReference>
<dbReference type="PANTHER" id="PTHR11019">
    <property type="entry name" value="HTH-TYPE TRANSCRIPTIONAL REGULATOR NIMR"/>
    <property type="match status" value="1"/>
</dbReference>
<keyword evidence="1" id="KW-0805">Transcription regulation</keyword>
<evidence type="ECO:0000313" key="5">
    <source>
        <dbReference type="EMBL" id="MDK2123548.1"/>
    </source>
</evidence>
<dbReference type="InterPro" id="IPR003313">
    <property type="entry name" value="AraC-bd"/>
</dbReference>
<comment type="caution">
    <text evidence="5">The sequence shown here is derived from an EMBL/GenBank/DDBJ whole genome shotgun (WGS) entry which is preliminary data.</text>
</comment>
<evidence type="ECO:0000259" key="4">
    <source>
        <dbReference type="PROSITE" id="PS01124"/>
    </source>
</evidence>
<dbReference type="RefSeq" id="WP_284099848.1">
    <property type="nucleotide sequence ID" value="NZ_JARRAF010000005.1"/>
</dbReference>